<evidence type="ECO:0000259" key="13">
    <source>
        <dbReference type="PROSITE" id="PS50109"/>
    </source>
</evidence>
<dbReference type="SMART" id="SM00448">
    <property type="entry name" value="REC"/>
    <property type="match status" value="1"/>
</dbReference>
<dbReference type="SMART" id="SM00388">
    <property type="entry name" value="HisKA"/>
    <property type="match status" value="1"/>
</dbReference>
<evidence type="ECO:0000256" key="3">
    <source>
        <dbReference type="ARBA" id="ARBA00012438"/>
    </source>
</evidence>
<dbReference type="InterPro" id="IPR003594">
    <property type="entry name" value="HATPase_dom"/>
</dbReference>
<dbReference type="InterPro" id="IPR001789">
    <property type="entry name" value="Sig_transdc_resp-reg_receiver"/>
</dbReference>
<dbReference type="InterPro" id="IPR011006">
    <property type="entry name" value="CheY-like_superfamily"/>
</dbReference>
<dbReference type="InterPro" id="IPR036890">
    <property type="entry name" value="HATPase_C_sf"/>
</dbReference>
<dbReference type="InterPro" id="IPR036097">
    <property type="entry name" value="HisK_dim/P_sf"/>
</dbReference>
<evidence type="ECO:0000256" key="4">
    <source>
        <dbReference type="ARBA" id="ARBA00022475"/>
    </source>
</evidence>
<dbReference type="PROSITE" id="PS50109">
    <property type="entry name" value="HIS_KIN"/>
    <property type="match status" value="1"/>
</dbReference>
<evidence type="ECO:0000256" key="7">
    <source>
        <dbReference type="ARBA" id="ARBA00022741"/>
    </source>
</evidence>
<organism evidence="15">
    <name type="scientific">hydrothermal vent metagenome</name>
    <dbReference type="NCBI Taxonomy" id="652676"/>
    <lineage>
        <taxon>unclassified sequences</taxon>
        <taxon>metagenomes</taxon>
        <taxon>ecological metagenomes</taxon>
    </lineage>
</organism>
<accession>A0A3B1CNJ2</accession>
<keyword evidence="6" id="KW-0808">Transferase</keyword>
<dbReference type="Gene3D" id="3.30.565.10">
    <property type="entry name" value="Histidine kinase-like ATPase, C-terminal domain"/>
    <property type="match status" value="1"/>
</dbReference>
<dbReference type="InterPro" id="IPR003661">
    <property type="entry name" value="HisK_dim/P_dom"/>
</dbReference>
<proteinExistence type="predicted"/>
<dbReference type="GO" id="GO:0000155">
    <property type="term" value="F:phosphorelay sensor kinase activity"/>
    <property type="evidence" value="ECO:0007669"/>
    <property type="project" value="InterPro"/>
</dbReference>
<keyword evidence="12" id="KW-0812">Transmembrane</keyword>
<dbReference type="SUPFAM" id="SSF52172">
    <property type="entry name" value="CheY-like"/>
    <property type="match status" value="1"/>
</dbReference>
<evidence type="ECO:0000256" key="1">
    <source>
        <dbReference type="ARBA" id="ARBA00000085"/>
    </source>
</evidence>
<dbReference type="InterPro" id="IPR005467">
    <property type="entry name" value="His_kinase_dom"/>
</dbReference>
<feature type="transmembrane region" description="Helical" evidence="12">
    <location>
        <begin position="20"/>
        <end position="36"/>
    </location>
</feature>
<comment type="catalytic activity">
    <reaction evidence="1">
        <text>ATP + protein L-histidine = ADP + protein N-phospho-L-histidine.</text>
        <dbReference type="EC" id="2.7.13.3"/>
    </reaction>
</comment>
<dbReference type="GO" id="GO:0009927">
    <property type="term" value="F:histidine phosphotransfer kinase activity"/>
    <property type="evidence" value="ECO:0007669"/>
    <property type="project" value="TreeGrafter"/>
</dbReference>
<evidence type="ECO:0000313" key="15">
    <source>
        <dbReference type="EMBL" id="VAX29872.1"/>
    </source>
</evidence>
<evidence type="ECO:0000256" key="8">
    <source>
        <dbReference type="ARBA" id="ARBA00022777"/>
    </source>
</evidence>
<comment type="subcellular location">
    <subcellularLocation>
        <location evidence="2">Cell membrane</location>
    </subcellularLocation>
</comment>
<dbReference type="GO" id="GO:0005524">
    <property type="term" value="F:ATP binding"/>
    <property type="evidence" value="ECO:0007669"/>
    <property type="project" value="UniProtKB-KW"/>
</dbReference>
<keyword evidence="4" id="KW-1003">Cell membrane</keyword>
<feature type="transmembrane region" description="Helical" evidence="12">
    <location>
        <begin position="66"/>
        <end position="86"/>
    </location>
</feature>
<name>A0A3B1CNJ2_9ZZZZ</name>
<evidence type="ECO:0000259" key="14">
    <source>
        <dbReference type="PROSITE" id="PS50110"/>
    </source>
</evidence>
<dbReference type="InterPro" id="IPR004358">
    <property type="entry name" value="Sig_transdc_His_kin-like_C"/>
</dbReference>
<reference evidence="15" key="1">
    <citation type="submission" date="2018-06" db="EMBL/GenBank/DDBJ databases">
        <authorList>
            <person name="Zhirakovskaya E."/>
        </authorList>
    </citation>
    <scope>NUCLEOTIDE SEQUENCE</scope>
</reference>
<keyword evidence="5" id="KW-0597">Phosphoprotein</keyword>
<keyword evidence="8" id="KW-0418">Kinase</keyword>
<evidence type="ECO:0000256" key="5">
    <source>
        <dbReference type="ARBA" id="ARBA00022553"/>
    </source>
</evidence>
<evidence type="ECO:0000256" key="9">
    <source>
        <dbReference type="ARBA" id="ARBA00022840"/>
    </source>
</evidence>
<keyword evidence="9" id="KW-0067">ATP-binding</keyword>
<dbReference type="PRINTS" id="PR00344">
    <property type="entry name" value="BCTRLSENSOR"/>
</dbReference>
<evidence type="ECO:0000256" key="2">
    <source>
        <dbReference type="ARBA" id="ARBA00004236"/>
    </source>
</evidence>
<dbReference type="CDD" id="cd16922">
    <property type="entry name" value="HATPase_EvgS-ArcB-TorS-like"/>
    <property type="match status" value="1"/>
</dbReference>
<dbReference type="EMBL" id="UOGG01000095">
    <property type="protein sequence ID" value="VAX29872.1"/>
    <property type="molecule type" value="Genomic_DNA"/>
</dbReference>
<evidence type="ECO:0000256" key="12">
    <source>
        <dbReference type="SAM" id="Phobius"/>
    </source>
</evidence>
<keyword evidence="11 12" id="KW-0472">Membrane</keyword>
<dbReference type="PROSITE" id="PS50110">
    <property type="entry name" value="RESPONSE_REGULATORY"/>
    <property type="match status" value="1"/>
</dbReference>
<dbReference type="Gene3D" id="3.40.50.2300">
    <property type="match status" value="1"/>
</dbReference>
<keyword evidence="10" id="KW-0902">Two-component regulatory system</keyword>
<dbReference type="Pfam" id="PF00072">
    <property type="entry name" value="Response_reg"/>
    <property type="match status" value="1"/>
</dbReference>
<evidence type="ECO:0000256" key="6">
    <source>
        <dbReference type="ARBA" id="ARBA00022679"/>
    </source>
</evidence>
<dbReference type="PANTHER" id="PTHR43047">
    <property type="entry name" value="TWO-COMPONENT HISTIDINE PROTEIN KINASE"/>
    <property type="match status" value="1"/>
</dbReference>
<dbReference type="SUPFAM" id="SSF55874">
    <property type="entry name" value="ATPase domain of HSP90 chaperone/DNA topoisomerase II/histidine kinase"/>
    <property type="match status" value="1"/>
</dbReference>
<dbReference type="FunFam" id="3.30.565.10:FF:000023">
    <property type="entry name" value="PAS domain-containing sensor histidine kinase"/>
    <property type="match status" value="1"/>
</dbReference>
<feature type="domain" description="Histidine kinase" evidence="13">
    <location>
        <begin position="146"/>
        <end position="365"/>
    </location>
</feature>
<dbReference type="Pfam" id="PF00512">
    <property type="entry name" value="HisKA"/>
    <property type="match status" value="1"/>
</dbReference>
<dbReference type="AlphaFoldDB" id="A0A3B1CNJ2"/>
<keyword evidence="7" id="KW-0547">Nucleotide-binding</keyword>
<dbReference type="SUPFAM" id="SSF47384">
    <property type="entry name" value="Homodimeric domain of signal transducing histidine kinase"/>
    <property type="match status" value="1"/>
</dbReference>
<dbReference type="Pfam" id="PF02518">
    <property type="entry name" value="HATPase_c"/>
    <property type="match status" value="1"/>
</dbReference>
<dbReference type="GO" id="GO:0005886">
    <property type="term" value="C:plasma membrane"/>
    <property type="evidence" value="ECO:0007669"/>
    <property type="project" value="UniProtKB-SubCell"/>
</dbReference>
<dbReference type="CDD" id="cd00082">
    <property type="entry name" value="HisKA"/>
    <property type="match status" value="1"/>
</dbReference>
<dbReference type="EC" id="2.7.13.3" evidence="3"/>
<dbReference type="SMART" id="SM00387">
    <property type="entry name" value="HATPase_c"/>
    <property type="match status" value="1"/>
</dbReference>
<protein>
    <recommendedName>
        <fullName evidence="3">histidine kinase</fullName>
        <ecNumber evidence="3">2.7.13.3</ecNumber>
    </recommendedName>
</protein>
<evidence type="ECO:0000256" key="10">
    <source>
        <dbReference type="ARBA" id="ARBA00023012"/>
    </source>
</evidence>
<dbReference type="PANTHER" id="PTHR43047:SF72">
    <property type="entry name" value="OSMOSENSING HISTIDINE PROTEIN KINASE SLN1"/>
    <property type="match status" value="1"/>
</dbReference>
<gene>
    <name evidence="15" type="ORF">MNBD_NITROSPINAE05-1210</name>
</gene>
<evidence type="ECO:0000256" key="11">
    <source>
        <dbReference type="ARBA" id="ARBA00023136"/>
    </source>
</evidence>
<keyword evidence="12" id="KW-1133">Transmembrane helix</keyword>
<dbReference type="Gene3D" id="1.10.287.130">
    <property type="match status" value="1"/>
</dbReference>
<dbReference type="CDD" id="cd17546">
    <property type="entry name" value="REC_hyHK_CKI1_RcsC-like"/>
    <property type="match status" value="1"/>
</dbReference>
<sequence length="528" mass="58376">MARMHSFSVYGTRNIVSSRLMAVGLLWAAVILGLDLLSPTNVASGVPYVGLVLIGLWVPQRWYIPVAAVIGTVLTIVGFMISPASLRNQVVFTNLFIAIFAIWVVSLLCFIYKRDEKILEARTKELVETNSQLQEANNGKSRFLSSMSHELRTPLNAVLGFADLLKGKFFGMLNDKQFGYVRQIEKSGQHLLLLINELLDMAKIDSGTAELCLEEFDPREYLIGTVELMQPQFDAKELVVSVSHDPSLVIMTGDRRRCNQIMLNLLSNAIKYTPVKGKIKICFLQHEGLAKFTVSDTGIGIEPDERDKIFSEFHQADRVRDENLGGIGIGLALTRRLVEMHGGEIGVTSVLGKGSNFWFTLPLKPLEAGSPTVANATIAVPDKRLTGMHILLAEDNDVNLAMIMDMLSTCEHKVSVAKNGQQAIDLAVASKPDLILMDLKMPVLDGLEATRKLRKIEGFKDIPIIGLTASAGEEAREKCLEAGCNEHLSKPVQSKELFATIARLIPKKPPEKMVFQVVRKKPHQIAHN</sequence>
<feature type="domain" description="Response regulatory" evidence="14">
    <location>
        <begin position="389"/>
        <end position="505"/>
    </location>
</feature>
<feature type="transmembrane region" description="Helical" evidence="12">
    <location>
        <begin position="92"/>
        <end position="112"/>
    </location>
</feature>